<feature type="transmembrane region" description="Helical" evidence="8">
    <location>
        <begin position="236"/>
        <end position="255"/>
    </location>
</feature>
<organism evidence="9 10">
    <name type="scientific">Pseudanabaena yagii GIHE-NHR1</name>
    <dbReference type="NCBI Taxonomy" id="2722753"/>
    <lineage>
        <taxon>Bacteria</taxon>
        <taxon>Bacillati</taxon>
        <taxon>Cyanobacteriota</taxon>
        <taxon>Cyanophyceae</taxon>
        <taxon>Pseudanabaenales</taxon>
        <taxon>Pseudanabaenaceae</taxon>
        <taxon>Pseudanabaena</taxon>
        <taxon>Pseudanabaena yagii</taxon>
    </lineage>
</organism>
<evidence type="ECO:0000256" key="2">
    <source>
        <dbReference type="ARBA" id="ARBA00022670"/>
    </source>
</evidence>
<feature type="transmembrane region" description="Helical" evidence="8">
    <location>
        <begin position="419"/>
        <end position="445"/>
    </location>
</feature>
<keyword evidence="5" id="KW-0809">Transit peptide</keyword>
<keyword evidence="4" id="KW-0378">Hydrolase</keyword>
<name>A0ABX1LXC9_9CYAN</name>
<keyword evidence="3 8" id="KW-0812">Transmembrane</keyword>
<sequence length="486" mass="54710">MGFEEIFVFVVIGCVASYYQRSQWQSPSQIISLWIWSIALPCLAIAWITFTQTSLPLTLTMTGYLLGTWIYRNWQSTAAEILSLTPSEEKQIKECFSPTIYHLKDLEYRPNEIYCRGSLRSQNYKYAYDIISQNIQKIFGDRFLCYLQESPIENLGRGFGTLTTDQQYTNYCFYLIPTQNVAQFDQSRLGKQLHRFTWIVSMISILFTAFTVLLVGARIHHIGDLTLNNLQTGIPYLIGIASIFIARAIAQYYVASKHKLRFDPPILLPCFGGFGLLGHLNHQISQVPTKQRHILFDMAVIPAIASLAISGILLVLGNWLLVPTESSTSLLPKSLLMPNLHNFDFKNSIFVTLWQAILTVGKSVATTTETIPTLSPLTLAGWTGLAITALQLLPFRFLDGGNLAIAMFGYRQTTQIARIARIVLLAIALLAQPWLRIYSLLLFLLPLPQPLVLNESIEIDKTRDLIGIGLMAIALLIILPMAKPFL</sequence>
<evidence type="ECO:0000256" key="3">
    <source>
        <dbReference type="ARBA" id="ARBA00022692"/>
    </source>
</evidence>
<feature type="transmembrane region" description="Helical" evidence="8">
    <location>
        <begin position="33"/>
        <end position="50"/>
    </location>
</feature>
<comment type="caution">
    <text evidence="9">The sequence shown here is derived from an EMBL/GenBank/DDBJ whole genome shotgun (WGS) entry which is preliminary data.</text>
</comment>
<reference evidence="9 10" key="1">
    <citation type="submission" date="2020-03" db="EMBL/GenBank/DDBJ databases">
        <title>Draft Genome Sequence of 2-Methylisoborneol Producing Pseudanabaena yagii Strain GIHE-NHR1 Isolated from North Han River in South Korea.</title>
        <authorList>
            <person name="Jeong J."/>
        </authorList>
    </citation>
    <scope>NUCLEOTIDE SEQUENCE [LARGE SCALE GENOMIC DNA]</scope>
    <source>
        <strain evidence="9 10">GIHE-NHR1</strain>
    </source>
</reference>
<evidence type="ECO:0000256" key="8">
    <source>
        <dbReference type="SAM" id="Phobius"/>
    </source>
</evidence>
<accession>A0ABX1LXC9</accession>
<evidence type="ECO:0000313" key="10">
    <source>
        <dbReference type="Proteomes" id="UP000738376"/>
    </source>
</evidence>
<evidence type="ECO:0000256" key="1">
    <source>
        <dbReference type="ARBA" id="ARBA00004141"/>
    </source>
</evidence>
<keyword evidence="6 8" id="KW-1133">Transmembrane helix</keyword>
<evidence type="ECO:0008006" key="11">
    <source>
        <dbReference type="Google" id="ProtNLM"/>
    </source>
</evidence>
<keyword evidence="2" id="KW-0645">Protease</keyword>
<feature type="transmembrane region" description="Helical" evidence="8">
    <location>
        <begin position="294"/>
        <end position="321"/>
    </location>
</feature>
<gene>
    <name evidence="9" type="ORF">HC246_23190</name>
</gene>
<evidence type="ECO:0000256" key="4">
    <source>
        <dbReference type="ARBA" id="ARBA00022801"/>
    </source>
</evidence>
<dbReference type="PANTHER" id="PTHR31412:SF0">
    <property type="entry name" value="ZINC METALLOPROTEASE EGY1, CHLOROPLASTIC-RELATED"/>
    <property type="match status" value="1"/>
</dbReference>
<dbReference type="InterPro" id="IPR044838">
    <property type="entry name" value="EGY1-like"/>
</dbReference>
<feature type="transmembrane region" description="Helical" evidence="8">
    <location>
        <begin position="465"/>
        <end position="482"/>
    </location>
</feature>
<evidence type="ECO:0000256" key="5">
    <source>
        <dbReference type="ARBA" id="ARBA00022946"/>
    </source>
</evidence>
<proteinExistence type="predicted"/>
<dbReference type="RefSeq" id="WP_169365783.1">
    <property type="nucleotide sequence ID" value="NZ_JAAVJL010000004.1"/>
</dbReference>
<evidence type="ECO:0000256" key="7">
    <source>
        <dbReference type="ARBA" id="ARBA00023136"/>
    </source>
</evidence>
<protein>
    <recommendedName>
        <fullName evidence="11">Site-2 protease family protein</fullName>
    </recommendedName>
</protein>
<feature type="transmembrane region" description="Helical" evidence="8">
    <location>
        <begin position="196"/>
        <end position="216"/>
    </location>
</feature>
<evidence type="ECO:0000256" key="6">
    <source>
        <dbReference type="ARBA" id="ARBA00022989"/>
    </source>
</evidence>
<evidence type="ECO:0000313" key="9">
    <source>
        <dbReference type="EMBL" id="NMF60847.1"/>
    </source>
</evidence>
<dbReference type="EMBL" id="JAAVJL010000004">
    <property type="protein sequence ID" value="NMF60847.1"/>
    <property type="molecule type" value="Genomic_DNA"/>
</dbReference>
<keyword evidence="10" id="KW-1185">Reference proteome</keyword>
<keyword evidence="7 8" id="KW-0472">Membrane</keyword>
<dbReference type="PANTHER" id="PTHR31412">
    <property type="entry name" value="ZINC METALLOPROTEASE EGY1"/>
    <property type="match status" value="1"/>
</dbReference>
<dbReference type="Proteomes" id="UP000738376">
    <property type="component" value="Unassembled WGS sequence"/>
</dbReference>
<comment type="subcellular location">
    <subcellularLocation>
        <location evidence="1">Membrane</location>
        <topology evidence="1">Multi-pass membrane protein</topology>
    </subcellularLocation>
</comment>